<keyword evidence="8" id="KW-1185">Reference proteome</keyword>
<name>A0ABS7CLB7_9BACL</name>
<reference evidence="7 8" key="1">
    <citation type="submission" date="2021-07" db="EMBL/GenBank/DDBJ databases">
        <title>Paenibacillus radiodurans sp. nov., isolated from the southeastern edge of Tengger Desert.</title>
        <authorList>
            <person name="Zhang G."/>
        </authorList>
    </citation>
    <scope>NUCLEOTIDE SEQUENCE [LARGE SCALE GENOMIC DNA]</scope>
    <source>
        <strain evidence="7 8">CCM 7311</strain>
    </source>
</reference>
<comment type="subcellular location">
    <subcellularLocation>
        <location evidence="1">Cell membrane</location>
        <topology evidence="1">Multi-pass membrane protein</topology>
    </subcellularLocation>
</comment>
<evidence type="ECO:0000313" key="8">
    <source>
        <dbReference type="Proteomes" id="UP001519887"/>
    </source>
</evidence>
<evidence type="ECO:0000313" key="7">
    <source>
        <dbReference type="EMBL" id="MBW7461741.1"/>
    </source>
</evidence>
<evidence type="ECO:0000256" key="3">
    <source>
        <dbReference type="ARBA" id="ARBA00022989"/>
    </source>
</evidence>
<dbReference type="SUPFAM" id="SSF90123">
    <property type="entry name" value="ABC transporter transmembrane region"/>
    <property type="match status" value="1"/>
</dbReference>
<keyword evidence="4 6" id="KW-0472">Membrane</keyword>
<keyword evidence="2 6" id="KW-0812">Transmembrane</keyword>
<dbReference type="GO" id="GO:0005524">
    <property type="term" value="F:ATP binding"/>
    <property type="evidence" value="ECO:0007669"/>
    <property type="project" value="UniProtKB-KW"/>
</dbReference>
<feature type="transmembrane region" description="Helical" evidence="6">
    <location>
        <begin position="66"/>
        <end position="87"/>
    </location>
</feature>
<feature type="compositionally biased region" description="Gly residues" evidence="5">
    <location>
        <begin position="28"/>
        <end position="39"/>
    </location>
</feature>
<dbReference type="InterPro" id="IPR036640">
    <property type="entry name" value="ABC1_TM_sf"/>
</dbReference>
<evidence type="ECO:0000256" key="4">
    <source>
        <dbReference type="ARBA" id="ARBA00023136"/>
    </source>
</evidence>
<comment type="caution">
    <text evidence="7">The sequence shown here is derived from an EMBL/GenBank/DDBJ whole genome shotgun (WGS) entry which is preliminary data.</text>
</comment>
<evidence type="ECO:0000256" key="5">
    <source>
        <dbReference type="SAM" id="MobiDB-lite"/>
    </source>
</evidence>
<keyword evidence="3 6" id="KW-1133">Transmembrane helix</keyword>
<keyword evidence="7" id="KW-0547">Nucleotide-binding</keyword>
<proteinExistence type="predicted"/>
<dbReference type="Gene3D" id="1.20.1560.10">
    <property type="entry name" value="ABC transporter type 1, transmembrane domain"/>
    <property type="match status" value="1"/>
</dbReference>
<feature type="region of interest" description="Disordered" evidence="5">
    <location>
        <begin position="1"/>
        <end position="42"/>
    </location>
</feature>
<sequence>MSERSEENEHREPQAGTPAPPPPPIGMAGRGGFGAGRRGGPVVKPKNLGATLKRMWTYVGSERKRLTVIFAIILVDALITLTGPYLIGMAVDAMSGAGGGKAVGQVDFSLLQV</sequence>
<dbReference type="EMBL" id="JAHZIK010003229">
    <property type="protein sequence ID" value="MBW7461741.1"/>
    <property type="molecule type" value="Genomic_DNA"/>
</dbReference>
<feature type="non-terminal residue" evidence="7">
    <location>
        <position position="113"/>
    </location>
</feature>
<keyword evidence="7" id="KW-0067">ATP-binding</keyword>
<evidence type="ECO:0000256" key="1">
    <source>
        <dbReference type="ARBA" id="ARBA00004651"/>
    </source>
</evidence>
<evidence type="ECO:0000256" key="2">
    <source>
        <dbReference type="ARBA" id="ARBA00022692"/>
    </source>
</evidence>
<dbReference type="Proteomes" id="UP001519887">
    <property type="component" value="Unassembled WGS sequence"/>
</dbReference>
<feature type="compositionally biased region" description="Basic and acidic residues" evidence="5">
    <location>
        <begin position="1"/>
        <end position="13"/>
    </location>
</feature>
<gene>
    <name evidence="7" type="ORF">K0U00_47590</name>
</gene>
<evidence type="ECO:0000256" key="6">
    <source>
        <dbReference type="SAM" id="Phobius"/>
    </source>
</evidence>
<accession>A0ABS7CLB7</accession>
<protein>
    <submittedName>
        <fullName evidence="7">Multidrug ABC transporter ATP-binding protein</fullName>
    </submittedName>
</protein>
<organism evidence="7 8">
    <name type="scientific">Paenibacillus sepulcri</name>
    <dbReference type="NCBI Taxonomy" id="359917"/>
    <lineage>
        <taxon>Bacteria</taxon>
        <taxon>Bacillati</taxon>
        <taxon>Bacillota</taxon>
        <taxon>Bacilli</taxon>
        <taxon>Bacillales</taxon>
        <taxon>Paenibacillaceae</taxon>
        <taxon>Paenibacillus</taxon>
    </lineage>
</organism>